<dbReference type="InterPro" id="IPR010427">
    <property type="entry name" value="DUF1023"/>
</dbReference>
<comment type="caution">
    <text evidence="2">The sequence shown here is derived from an EMBL/GenBank/DDBJ whole genome shotgun (WGS) entry which is preliminary data.</text>
</comment>
<proteinExistence type="predicted"/>
<organism evidence="2 3">
    <name type="scientific">Rhodococcus rhodnii</name>
    <dbReference type="NCBI Taxonomy" id="38312"/>
    <lineage>
        <taxon>Bacteria</taxon>
        <taxon>Bacillati</taxon>
        <taxon>Actinomycetota</taxon>
        <taxon>Actinomycetes</taxon>
        <taxon>Mycobacteriales</taxon>
        <taxon>Nocardiaceae</taxon>
        <taxon>Rhodococcus</taxon>
    </lineage>
</organism>
<protein>
    <recommendedName>
        <fullName evidence="1">DUF1023 domain-containing protein</fullName>
    </recommendedName>
</protein>
<dbReference type="AlphaFoldDB" id="A0A6P2CGH8"/>
<accession>A0A6P2CGH8</accession>
<dbReference type="InterPro" id="IPR029058">
    <property type="entry name" value="AB_hydrolase_fold"/>
</dbReference>
<evidence type="ECO:0000313" key="3">
    <source>
        <dbReference type="Proteomes" id="UP000471120"/>
    </source>
</evidence>
<dbReference type="EMBL" id="QRCM01000001">
    <property type="protein sequence ID" value="TXG90048.1"/>
    <property type="molecule type" value="Genomic_DNA"/>
</dbReference>
<dbReference type="Pfam" id="PF06259">
    <property type="entry name" value="Abhydrolase_8"/>
    <property type="match status" value="1"/>
</dbReference>
<sequence length="495" mass="51906">MITAAMRFDTEAVRAHRTALATARDGMMAATDGLRIDVHWHGIARDGLDDAVAQHTAEARGIAAVIDALDAMLAEFDERMSALRDAVRTIVDGEAPAAGITLAANGIASPHGELADWFTSRLHALADDAAATDAWAAREITVAAGTAPSLRDVAAELGEVAVTAQWWSRIDADTKEDAYEDDRSLGNRDGLPHADRDRYNRRHLAEALARAERQVALIHSAREAYPSEGQWREQVEPAQTHAAALRDLTATLGPDRLLTVFDDAGRVAVSLGDPDTADAITTLVPGTGANIATMRAGIDRGQAMLDAVRTLDPSANPAVVVWYGYDAPATLVEASRGAAATAAAPLLAEFQDGLRATSPGVPLTVVGHSYGTTVIGHAASGGHVLAADDVILVASPGIGVEHPTDLRFDAVDPRDNATRIHSVTAPDDPIRFVPTVVHGPQPAQTPGWGTPLTGGDPSWWSAASHSAYWERGAPTLEAMAGVMTGRVRGDASPAA</sequence>
<gene>
    <name evidence="2" type="ORF">DW322_07255</name>
</gene>
<dbReference type="SUPFAM" id="SSF53474">
    <property type="entry name" value="alpha/beta-Hydrolases"/>
    <property type="match status" value="1"/>
</dbReference>
<dbReference type="Proteomes" id="UP000471120">
    <property type="component" value="Unassembled WGS sequence"/>
</dbReference>
<feature type="domain" description="DUF1023" evidence="1">
    <location>
        <begin position="264"/>
        <end position="436"/>
    </location>
</feature>
<evidence type="ECO:0000313" key="2">
    <source>
        <dbReference type="EMBL" id="TXG90048.1"/>
    </source>
</evidence>
<name>A0A6P2CGH8_9NOCA</name>
<reference evidence="2 3" key="1">
    <citation type="submission" date="2018-07" db="EMBL/GenBank/DDBJ databases">
        <title>Genome sequence of Rhodococcus rhodnii ATCC 35071 from Rhodnius prolixus.</title>
        <authorList>
            <person name="Patel V."/>
            <person name="Vogel K.J."/>
        </authorList>
    </citation>
    <scope>NUCLEOTIDE SEQUENCE [LARGE SCALE GENOMIC DNA]</scope>
    <source>
        <strain evidence="2 3">ATCC 35071</strain>
    </source>
</reference>
<evidence type="ECO:0000259" key="1">
    <source>
        <dbReference type="Pfam" id="PF06259"/>
    </source>
</evidence>